<dbReference type="PANTHER" id="PTHR22990:SF15">
    <property type="entry name" value="F-BOX ONLY PROTEIN 10"/>
    <property type="match status" value="1"/>
</dbReference>
<dbReference type="SUPFAM" id="SSF51126">
    <property type="entry name" value="Pectin lyase-like"/>
    <property type="match status" value="1"/>
</dbReference>
<keyword evidence="2" id="KW-0732">Signal</keyword>
<feature type="signal peptide" evidence="2">
    <location>
        <begin position="1"/>
        <end position="22"/>
    </location>
</feature>
<keyword evidence="1" id="KW-0677">Repeat</keyword>
<gene>
    <name evidence="4" type="ORF">SAMN04488071_3699</name>
</gene>
<accession>A0A1G7FDF0</accession>
<dbReference type="InterPro" id="IPR011050">
    <property type="entry name" value="Pectin_lyase_fold/virulence"/>
</dbReference>
<dbReference type="AlphaFoldDB" id="A0A1G7FDF0"/>
<feature type="chain" id="PRO_5010234278" evidence="2">
    <location>
        <begin position="23"/>
        <end position="300"/>
    </location>
</feature>
<dbReference type="Pfam" id="PF13229">
    <property type="entry name" value="Beta_helix"/>
    <property type="match status" value="1"/>
</dbReference>
<proteinExistence type="predicted"/>
<sequence length="300" mass="31683">MAFYVRGLLVAGLLMVATGVNGADDTLYVCVEAGEGCAFSGATALQDAVDAATPGARIIVRAGRYHPQAHRDVPFSDEGESLSVRGFVVLDGKDLTITGESGAVIDGSMGLYASAFVARGSNLHIQGLEIIGFRALEKEDNIYDGHGIFLIDSMVSIDDVTIQDVEKMALTGRGNSHLTVRGLRILDSHLGIWLEEDAVLRLEGAHVENSESAGVAAYDRTQTVISNSQFVGNEDDGLYATGAARICVENSTIAGNRPYGVRAVEKGQIRVGRSVLSGNESTAIGAQIHVDGAAEWLSCR</sequence>
<reference evidence="4 5" key="1">
    <citation type="submission" date="2016-10" db="EMBL/GenBank/DDBJ databases">
        <authorList>
            <person name="de Groot N.N."/>
        </authorList>
    </citation>
    <scope>NUCLEOTIDE SEQUENCE [LARGE SCALE GENOMIC DNA]</scope>
    <source>
        <strain evidence="4 5">CGMCC 1.9109</strain>
    </source>
</reference>
<evidence type="ECO:0000256" key="2">
    <source>
        <dbReference type="SAM" id="SignalP"/>
    </source>
</evidence>
<evidence type="ECO:0000313" key="4">
    <source>
        <dbReference type="EMBL" id="SDE73978.1"/>
    </source>
</evidence>
<feature type="domain" description="Right handed beta helix" evidence="3">
    <location>
        <begin position="133"/>
        <end position="270"/>
    </location>
</feature>
<dbReference type="InterPro" id="IPR039448">
    <property type="entry name" value="Beta_helix"/>
</dbReference>
<keyword evidence="5" id="KW-1185">Reference proteome</keyword>
<evidence type="ECO:0000313" key="5">
    <source>
        <dbReference type="Proteomes" id="UP000183685"/>
    </source>
</evidence>
<dbReference type="EMBL" id="FNAK01000010">
    <property type="protein sequence ID" value="SDE73978.1"/>
    <property type="molecule type" value="Genomic_DNA"/>
</dbReference>
<dbReference type="InterPro" id="IPR006626">
    <property type="entry name" value="PbH1"/>
</dbReference>
<dbReference type="SMART" id="SM00710">
    <property type="entry name" value="PbH1"/>
    <property type="match status" value="4"/>
</dbReference>
<dbReference type="InterPro" id="IPR051550">
    <property type="entry name" value="SCF-Subunits/Alg-Epimerases"/>
</dbReference>
<dbReference type="OrthoDB" id="9767990at2"/>
<evidence type="ECO:0000259" key="3">
    <source>
        <dbReference type="Pfam" id="PF13229"/>
    </source>
</evidence>
<name>A0A1G7FDF0_9PROT</name>
<dbReference type="RefSeq" id="WP_068305305.1">
    <property type="nucleotide sequence ID" value="NZ_FNAK01000010.1"/>
</dbReference>
<dbReference type="STRING" id="637679.GCA_001550055_02375"/>
<dbReference type="InterPro" id="IPR012334">
    <property type="entry name" value="Pectin_lyas_fold"/>
</dbReference>
<organism evidence="4 5">
    <name type="scientific">Kordiimonas lacus</name>
    <dbReference type="NCBI Taxonomy" id="637679"/>
    <lineage>
        <taxon>Bacteria</taxon>
        <taxon>Pseudomonadati</taxon>
        <taxon>Pseudomonadota</taxon>
        <taxon>Alphaproteobacteria</taxon>
        <taxon>Kordiimonadales</taxon>
        <taxon>Kordiimonadaceae</taxon>
        <taxon>Kordiimonas</taxon>
    </lineage>
</organism>
<dbReference type="PANTHER" id="PTHR22990">
    <property type="entry name" value="F-BOX ONLY PROTEIN"/>
    <property type="match status" value="1"/>
</dbReference>
<dbReference type="Gene3D" id="2.160.20.10">
    <property type="entry name" value="Single-stranded right-handed beta-helix, Pectin lyase-like"/>
    <property type="match status" value="1"/>
</dbReference>
<dbReference type="Proteomes" id="UP000183685">
    <property type="component" value="Unassembled WGS sequence"/>
</dbReference>
<evidence type="ECO:0000256" key="1">
    <source>
        <dbReference type="ARBA" id="ARBA00022737"/>
    </source>
</evidence>
<protein>
    <submittedName>
        <fullName evidence="4">Right handed beta helix region</fullName>
    </submittedName>
</protein>